<feature type="non-terminal residue" evidence="1">
    <location>
        <position position="35"/>
    </location>
</feature>
<proteinExistence type="predicted"/>
<comment type="caution">
    <text evidence="1">The sequence shown here is derived from an EMBL/GenBank/DDBJ whole genome shotgun (WGS) entry which is preliminary data.</text>
</comment>
<reference evidence="1 2" key="1">
    <citation type="submission" date="2019-07" db="EMBL/GenBank/DDBJ databases">
        <authorList>
            <person name="Mohale T."/>
        </authorList>
    </citation>
    <scope>NUCLEOTIDE SEQUENCE [LARGE SCALE GENOMIC DNA]</scope>
    <source>
        <strain evidence="1 2">NTPn 126</strain>
    </source>
</reference>
<gene>
    <name evidence="1" type="ORF">AZJ70_11120</name>
</gene>
<dbReference type="AlphaFoldDB" id="A0A558ZWR2"/>
<dbReference type="EMBL" id="VMWH01000226">
    <property type="protein sequence ID" value="TVW81809.1"/>
    <property type="molecule type" value="Genomic_DNA"/>
</dbReference>
<protein>
    <submittedName>
        <fullName evidence="1">Dihydroorotate dehydrogenase</fullName>
    </submittedName>
</protein>
<organism evidence="1 2">
    <name type="scientific">Streptococcus pneumoniae</name>
    <dbReference type="NCBI Taxonomy" id="1313"/>
    <lineage>
        <taxon>Bacteria</taxon>
        <taxon>Bacillati</taxon>
        <taxon>Bacillota</taxon>
        <taxon>Bacilli</taxon>
        <taxon>Lactobacillales</taxon>
        <taxon>Streptococcaceae</taxon>
        <taxon>Streptococcus</taxon>
    </lineage>
</organism>
<evidence type="ECO:0000313" key="2">
    <source>
        <dbReference type="Proteomes" id="UP000320896"/>
    </source>
</evidence>
<accession>A0A558ZWR2</accession>
<name>A0A558ZWR2_STREE</name>
<evidence type="ECO:0000313" key="1">
    <source>
        <dbReference type="EMBL" id="TVW81809.1"/>
    </source>
</evidence>
<dbReference type="Proteomes" id="UP000320896">
    <property type="component" value="Unassembled WGS sequence"/>
</dbReference>
<sequence>MTIAMFSRATESWNGLMVEISPCCLDFIHKSVFQA</sequence>